<protein>
    <submittedName>
        <fullName evidence="4">Peptidase</fullName>
    </submittedName>
</protein>
<dbReference type="InterPro" id="IPR036264">
    <property type="entry name" value="Bact_exopeptidase_dim_dom"/>
</dbReference>
<dbReference type="Pfam" id="PF07687">
    <property type="entry name" value="M20_dimer"/>
    <property type="match status" value="1"/>
</dbReference>
<dbReference type="Gene3D" id="3.40.630.10">
    <property type="entry name" value="Zn peptidases"/>
    <property type="match status" value="1"/>
</dbReference>
<dbReference type="InterPro" id="IPR050072">
    <property type="entry name" value="Peptidase_M20A"/>
</dbReference>
<reference evidence="4 5" key="1">
    <citation type="journal article" date="2008" name="BMC Genomics">
        <title>Complete genome of Phenylobacterium zucineum - a novel facultative intracellular bacterium isolated from human erythroleukemia cell line K562.</title>
        <authorList>
            <person name="Luo Y."/>
            <person name="Xu X."/>
            <person name="Ding Z."/>
            <person name="Liu Z."/>
            <person name="Zhang B."/>
            <person name="Yan Z."/>
            <person name="Sun J."/>
            <person name="Hu S."/>
            <person name="Hu X."/>
        </authorList>
    </citation>
    <scope>NUCLEOTIDE SEQUENCE [LARGE SCALE GENOMIC DNA]</scope>
    <source>
        <strain evidence="4 5">HLK1</strain>
    </source>
</reference>
<dbReference type="PANTHER" id="PTHR43808:SF17">
    <property type="entry name" value="PEPTIDASE M20"/>
    <property type="match status" value="1"/>
</dbReference>
<evidence type="ECO:0000256" key="2">
    <source>
        <dbReference type="ARBA" id="ARBA00022801"/>
    </source>
</evidence>
<evidence type="ECO:0000313" key="5">
    <source>
        <dbReference type="Proteomes" id="UP000001868"/>
    </source>
</evidence>
<keyword evidence="2" id="KW-0378">Hydrolase</keyword>
<dbReference type="eggNOG" id="COG0624">
    <property type="taxonomic scope" value="Bacteria"/>
</dbReference>
<proteinExistence type="predicted"/>
<dbReference type="SUPFAM" id="SSF53187">
    <property type="entry name" value="Zn-dependent exopeptidases"/>
    <property type="match status" value="1"/>
</dbReference>
<gene>
    <name evidence="4" type="ordered locus">PHZ_c0939</name>
</gene>
<dbReference type="GO" id="GO:0016787">
    <property type="term" value="F:hydrolase activity"/>
    <property type="evidence" value="ECO:0007669"/>
    <property type="project" value="UniProtKB-KW"/>
</dbReference>
<keyword evidence="5" id="KW-1185">Reference proteome</keyword>
<dbReference type="AlphaFoldDB" id="B4RGY7"/>
<dbReference type="SUPFAM" id="SSF55031">
    <property type="entry name" value="Bacterial exopeptidase dimerisation domain"/>
    <property type="match status" value="1"/>
</dbReference>
<dbReference type="Pfam" id="PF01546">
    <property type="entry name" value="Peptidase_M20"/>
    <property type="match status" value="1"/>
</dbReference>
<accession>B4RGY7</accession>
<keyword evidence="1" id="KW-0479">Metal-binding</keyword>
<dbReference type="Gene3D" id="3.30.70.360">
    <property type="match status" value="1"/>
</dbReference>
<dbReference type="Proteomes" id="UP000001868">
    <property type="component" value="Chromosome"/>
</dbReference>
<name>B4RGY7_PHEZH</name>
<evidence type="ECO:0000313" key="4">
    <source>
        <dbReference type="EMBL" id="ACG77353.1"/>
    </source>
</evidence>
<dbReference type="PANTHER" id="PTHR43808">
    <property type="entry name" value="ACETYLORNITHINE DEACETYLASE"/>
    <property type="match status" value="1"/>
</dbReference>
<evidence type="ECO:0000259" key="3">
    <source>
        <dbReference type="Pfam" id="PF07687"/>
    </source>
</evidence>
<organism evidence="4 5">
    <name type="scientific">Phenylobacterium zucineum (strain HLK1)</name>
    <dbReference type="NCBI Taxonomy" id="450851"/>
    <lineage>
        <taxon>Bacteria</taxon>
        <taxon>Pseudomonadati</taxon>
        <taxon>Pseudomonadota</taxon>
        <taxon>Alphaproteobacteria</taxon>
        <taxon>Caulobacterales</taxon>
        <taxon>Caulobacteraceae</taxon>
        <taxon>Phenylobacterium</taxon>
    </lineage>
</organism>
<dbReference type="GO" id="GO:0046872">
    <property type="term" value="F:metal ion binding"/>
    <property type="evidence" value="ECO:0007669"/>
    <property type="project" value="UniProtKB-KW"/>
</dbReference>
<dbReference type="STRING" id="450851.PHZ_c0939"/>
<dbReference type="HOGENOM" id="CLU_051308_0_0_5"/>
<sequence length="385" mass="40731">MATLDAQHERIIADTITLTEIEAPPFKEEKRARAYMEMLKAHGLTDVEMDAEGNVMGLRRGTGPAGGKVVVIAAHLDTVFPEGTNVKVRREGTRLFAPGVGDDTHSLAVLLGYIRALDAANIKTKRDILFVGNVGEEGPGDLRGVRHLFTQGEYKDRIAAFFSMDGTSAERVTYGAVGSRRYRVTFKGPGGHSYGAFGIVNPMAAMGNAVVAMNRLEVPKEPRTTYATSVVGGGTSVNSIPDAIWLEVDMRSESPEELAKLDAKFKTLVDEAVAAENAARSTAPGQISAELKLIGDRPTGATREDAEIVQLTSAAVRAAGYKPVLGASSTDSNMPISLGIPAVTIGSGGRGGRAHALDEWIDVEKSNSLRGMGVGLAALIAMANR</sequence>
<dbReference type="InterPro" id="IPR011650">
    <property type="entry name" value="Peptidase_M20_dimer"/>
</dbReference>
<evidence type="ECO:0000256" key="1">
    <source>
        <dbReference type="ARBA" id="ARBA00022723"/>
    </source>
</evidence>
<dbReference type="EMBL" id="CP000747">
    <property type="protein sequence ID" value="ACG77353.1"/>
    <property type="molecule type" value="Genomic_DNA"/>
</dbReference>
<dbReference type="InterPro" id="IPR002933">
    <property type="entry name" value="Peptidase_M20"/>
</dbReference>
<feature type="domain" description="Peptidase M20 dimerisation" evidence="3">
    <location>
        <begin position="175"/>
        <end position="273"/>
    </location>
</feature>
<dbReference type="KEGG" id="pzu:PHZ_c0939"/>